<dbReference type="EMBL" id="OV725078">
    <property type="protein sequence ID" value="CAH1393677.1"/>
    <property type="molecule type" value="Genomic_DNA"/>
</dbReference>
<dbReference type="AlphaFoldDB" id="A0A9P0H4H0"/>
<protein>
    <submittedName>
        <fullName evidence="1">Uncharacterized protein</fullName>
    </submittedName>
</protein>
<name>A0A9P0H4H0_NEZVI</name>
<keyword evidence="2" id="KW-1185">Reference proteome</keyword>
<dbReference type="Proteomes" id="UP001152798">
    <property type="component" value="Chromosome 2"/>
</dbReference>
<evidence type="ECO:0000313" key="2">
    <source>
        <dbReference type="Proteomes" id="UP001152798"/>
    </source>
</evidence>
<proteinExistence type="predicted"/>
<accession>A0A9P0H4H0</accession>
<reference evidence="1" key="1">
    <citation type="submission" date="2022-01" db="EMBL/GenBank/DDBJ databases">
        <authorList>
            <person name="King R."/>
        </authorList>
    </citation>
    <scope>NUCLEOTIDE SEQUENCE</scope>
</reference>
<evidence type="ECO:0000313" key="1">
    <source>
        <dbReference type="EMBL" id="CAH1393677.1"/>
    </source>
</evidence>
<sequence length="160" mass="18781">MKKTRFEVDKQKSEVKLGANPPKIGGWVTMTTANLETARPDSLLFLWEYFKLLPLETFCPFILVEDELQRDPRLFLESRFLDFPPCWRSSALQYTQLYSLLNGSRSRYAVYWYLLPVIPEISWIRRKDYNLLTVGAATYAGDERFQTVHTYNSNVSTLYC</sequence>
<organism evidence="1 2">
    <name type="scientific">Nezara viridula</name>
    <name type="common">Southern green stink bug</name>
    <name type="synonym">Cimex viridulus</name>
    <dbReference type="NCBI Taxonomy" id="85310"/>
    <lineage>
        <taxon>Eukaryota</taxon>
        <taxon>Metazoa</taxon>
        <taxon>Ecdysozoa</taxon>
        <taxon>Arthropoda</taxon>
        <taxon>Hexapoda</taxon>
        <taxon>Insecta</taxon>
        <taxon>Pterygota</taxon>
        <taxon>Neoptera</taxon>
        <taxon>Paraneoptera</taxon>
        <taxon>Hemiptera</taxon>
        <taxon>Heteroptera</taxon>
        <taxon>Panheteroptera</taxon>
        <taxon>Pentatomomorpha</taxon>
        <taxon>Pentatomoidea</taxon>
        <taxon>Pentatomidae</taxon>
        <taxon>Pentatominae</taxon>
        <taxon>Nezara</taxon>
    </lineage>
</organism>
<gene>
    <name evidence="1" type="ORF">NEZAVI_LOCUS4305</name>
</gene>